<dbReference type="Gene3D" id="3.40.50.150">
    <property type="entry name" value="Vaccinia Virus protein VP39"/>
    <property type="match status" value="1"/>
</dbReference>
<dbReference type="Proteomes" id="UP000829685">
    <property type="component" value="Unassembled WGS sequence"/>
</dbReference>
<feature type="region of interest" description="Disordered" evidence="1">
    <location>
        <begin position="435"/>
        <end position="454"/>
    </location>
</feature>
<proteinExistence type="predicted"/>
<gene>
    <name evidence="3" type="ORF">JX265_001282</name>
</gene>
<keyword evidence="2" id="KW-1133">Transmembrane helix</keyword>
<evidence type="ECO:0000313" key="4">
    <source>
        <dbReference type="Proteomes" id="UP000829685"/>
    </source>
</evidence>
<dbReference type="EMBL" id="JAFIMR010000002">
    <property type="protein sequence ID" value="KAI1881042.1"/>
    <property type="molecule type" value="Genomic_DNA"/>
</dbReference>
<dbReference type="Pfam" id="PF13489">
    <property type="entry name" value="Methyltransf_23"/>
    <property type="match status" value="1"/>
</dbReference>
<keyword evidence="2" id="KW-0812">Transmembrane</keyword>
<comment type="caution">
    <text evidence="3">The sequence shown here is derived from an EMBL/GenBank/DDBJ whole genome shotgun (WGS) entry which is preliminary data.</text>
</comment>
<sequence>MSLQPVPAQHALRGISLLRGSRAYLNQLPAQHTGSRSVRRASSGIRRSAPPHRKTQAAKPLPFKPAPPKAASPPPPSSPATPGPESSNDNRSGTGTGTGSSGGEAPRKFSVAELVRTRWIALFGAGAMALCLGSFTASFVYLNLSPAPKYETGHEPTVPTGRPGIQSPLEFDLHLDKSEHRYGITKLRRQLGERATGHVLEVAVGTGRNLEFYDWAAVTAAHLSTGERNRGLLEKSGWGARRLEDVREMLSFTGLDISETMLDIGLRRVRQVVPHGVDQVPKKASFAQQAGQGGGHVSLLDGKLRIMQGDAQDGLPAGPGPAGRYDTVVQTFGLCSVRDPARLLANMARVVVPETGRILLLEHGRSWWELVNGLLDRSAQGHFDRFGCWWNRDIEDIVERAQAAVPGLEVVEIRRPGWSTLGTHLWIELRVREVGGQEPKEDGRKPAAEDGKGWASWLNLGSSALTPKPQGEAKK</sequence>
<protein>
    <recommendedName>
        <fullName evidence="5">S-adenosyl-L-methionine-dependent methyltransferase</fullName>
    </recommendedName>
</protein>
<keyword evidence="2" id="KW-0472">Membrane</keyword>
<feature type="transmembrane region" description="Helical" evidence="2">
    <location>
        <begin position="119"/>
        <end position="142"/>
    </location>
</feature>
<dbReference type="InterPro" id="IPR029063">
    <property type="entry name" value="SAM-dependent_MTases_sf"/>
</dbReference>
<dbReference type="PANTHER" id="PTHR42912:SF83">
    <property type="entry name" value="METHYLTRANSFERASE TYPE 11 DOMAIN-CONTAINING PROTEIN"/>
    <property type="match status" value="1"/>
</dbReference>
<name>A0A9P9WXD7_9PEZI</name>
<evidence type="ECO:0000256" key="1">
    <source>
        <dbReference type="SAM" id="MobiDB-lite"/>
    </source>
</evidence>
<evidence type="ECO:0000313" key="3">
    <source>
        <dbReference type="EMBL" id="KAI1881042.1"/>
    </source>
</evidence>
<reference evidence="3" key="1">
    <citation type="submission" date="2021-03" db="EMBL/GenBank/DDBJ databases">
        <title>Revisited historic fungal species revealed as producer of novel bioactive compounds through whole genome sequencing and comparative genomics.</title>
        <authorList>
            <person name="Vignolle G.A."/>
            <person name="Hochenegger N."/>
            <person name="Mach R.L."/>
            <person name="Mach-Aigner A.R."/>
            <person name="Javad Rahimi M."/>
            <person name="Salim K.A."/>
            <person name="Chan C.M."/>
            <person name="Lim L.B.L."/>
            <person name="Cai F."/>
            <person name="Druzhinina I.S."/>
            <person name="U'Ren J.M."/>
            <person name="Derntl C."/>
        </authorList>
    </citation>
    <scope>NUCLEOTIDE SEQUENCE</scope>
    <source>
        <strain evidence="3">TUCIM 5799</strain>
    </source>
</reference>
<evidence type="ECO:0000256" key="2">
    <source>
        <dbReference type="SAM" id="Phobius"/>
    </source>
</evidence>
<feature type="compositionally biased region" description="Basic and acidic residues" evidence="1">
    <location>
        <begin position="435"/>
        <end position="452"/>
    </location>
</feature>
<dbReference type="AlphaFoldDB" id="A0A9P9WXD7"/>
<dbReference type="InterPro" id="IPR050508">
    <property type="entry name" value="Methyltransf_Superfamily"/>
</dbReference>
<dbReference type="GO" id="GO:0008168">
    <property type="term" value="F:methyltransferase activity"/>
    <property type="evidence" value="ECO:0007669"/>
    <property type="project" value="TreeGrafter"/>
</dbReference>
<keyword evidence="4" id="KW-1185">Reference proteome</keyword>
<dbReference type="PANTHER" id="PTHR42912">
    <property type="entry name" value="METHYLTRANSFERASE"/>
    <property type="match status" value="1"/>
</dbReference>
<dbReference type="SUPFAM" id="SSF53335">
    <property type="entry name" value="S-adenosyl-L-methionine-dependent methyltransferases"/>
    <property type="match status" value="1"/>
</dbReference>
<feature type="compositionally biased region" description="Pro residues" evidence="1">
    <location>
        <begin position="62"/>
        <end position="82"/>
    </location>
</feature>
<feature type="region of interest" description="Disordered" evidence="1">
    <location>
        <begin position="26"/>
        <end position="106"/>
    </location>
</feature>
<organism evidence="3 4">
    <name type="scientific">Neoarthrinium moseri</name>
    <dbReference type="NCBI Taxonomy" id="1658444"/>
    <lineage>
        <taxon>Eukaryota</taxon>
        <taxon>Fungi</taxon>
        <taxon>Dikarya</taxon>
        <taxon>Ascomycota</taxon>
        <taxon>Pezizomycotina</taxon>
        <taxon>Sordariomycetes</taxon>
        <taxon>Xylariomycetidae</taxon>
        <taxon>Amphisphaeriales</taxon>
        <taxon>Apiosporaceae</taxon>
        <taxon>Neoarthrinium</taxon>
    </lineage>
</organism>
<evidence type="ECO:0008006" key="5">
    <source>
        <dbReference type="Google" id="ProtNLM"/>
    </source>
</evidence>
<accession>A0A9P9WXD7</accession>